<dbReference type="OrthoDB" id="26523at2759"/>
<name>A0A4S4L1C4_9AGAM</name>
<evidence type="ECO:0000256" key="5">
    <source>
        <dbReference type="ARBA" id="ARBA00022801"/>
    </source>
</evidence>
<dbReference type="GO" id="GO:0010971">
    <property type="term" value="P:positive regulation of G2/M transition of mitotic cell cycle"/>
    <property type="evidence" value="ECO:0007669"/>
    <property type="project" value="TreeGrafter"/>
</dbReference>
<dbReference type="SMART" id="SM00450">
    <property type="entry name" value="RHOD"/>
    <property type="match status" value="1"/>
</dbReference>
<feature type="domain" description="Rhodanese" evidence="12">
    <location>
        <begin position="456"/>
        <end position="571"/>
    </location>
</feature>
<dbReference type="AlphaFoldDB" id="A0A4S4L1C4"/>
<dbReference type="InterPro" id="IPR001307">
    <property type="entry name" value="Thiosulphate_STrfase_CS"/>
</dbReference>
<evidence type="ECO:0000259" key="12">
    <source>
        <dbReference type="PROSITE" id="PS50206"/>
    </source>
</evidence>
<dbReference type="PANTHER" id="PTHR10828">
    <property type="entry name" value="M-PHASE INDUCER PHOSPHATASE DUAL SPECIFICITY PHOSPHATASE CDC25"/>
    <property type="match status" value="1"/>
</dbReference>
<feature type="region of interest" description="Disordered" evidence="11">
    <location>
        <begin position="116"/>
        <end position="184"/>
    </location>
</feature>
<evidence type="ECO:0000256" key="3">
    <source>
        <dbReference type="ARBA" id="ARBA00022618"/>
    </source>
</evidence>
<evidence type="ECO:0000256" key="11">
    <source>
        <dbReference type="SAM" id="MobiDB-lite"/>
    </source>
</evidence>
<dbReference type="GO" id="GO:0005634">
    <property type="term" value="C:nucleus"/>
    <property type="evidence" value="ECO:0007669"/>
    <property type="project" value="TreeGrafter"/>
</dbReference>
<evidence type="ECO:0000256" key="9">
    <source>
        <dbReference type="ARBA" id="ARBA00067190"/>
    </source>
</evidence>
<evidence type="ECO:0000313" key="14">
    <source>
        <dbReference type="Proteomes" id="UP000310158"/>
    </source>
</evidence>
<evidence type="ECO:0000256" key="2">
    <source>
        <dbReference type="ARBA" id="ARBA00013064"/>
    </source>
</evidence>
<keyword evidence="6 10" id="KW-0904">Protein phosphatase</keyword>
<feature type="region of interest" description="Disordered" evidence="11">
    <location>
        <begin position="1"/>
        <end position="65"/>
    </location>
</feature>
<dbReference type="CDD" id="cd01530">
    <property type="entry name" value="Cdc25"/>
    <property type="match status" value="1"/>
</dbReference>
<feature type="non-terminal residue" evidence="13">
    <location>
        <position position="610"/>
    </location>
</feature>
<sequence>MPLYSFTDARTPEKKHRRKRQRRQRPTHNSKLDSDDMQAYFAAPSNNVSSRFLKPPAAPSRKLGQRIQGANNDIDDFLSSDLELSFASTVSISSPKRDDIALMPDDDKEDVPMDISPAPPTRSHGHATTGRLFGRDASNDMAKPPASKSGTAAGKRIQRSALPAEWMSQVKTSQPMDIKRSDNIFAPSSTDAASFDDMDVDMSFASGGSSAPDNLASQAPLSGAPTVSGFNNLFFHSSSPVREDFTDHFPKKRRSASPQPTPGRPRAGTMDSSPAPPSSPIDSKLERLNKPMLGGLGNPMLSKRPRRPALSAMVSPSESIQSAHPILSGNGDHVLPPIRRAFSAMLPPGGLGEPYSEESSFEQCEMSSPAAAYAKRQQLKTIRRCDGTDDFRPLTGATALVSRDKEESPKGIGLANFGDNEAYGKVLPCHRVREDGLMRINCQTLDDLLDGAFEAQITSFKVIDCRFEYEYNGGHIPGAVNVNTTAGLEEYLLGANAMKPVPSSSGDGPQKSILVFHCEFSLQRAPTFAKHLRSKDRALNNHCYPKIHYPEVYVLEGGYCQYFKERSARCQPPAYVRMDDPHHAAARKEDLEQFRKAKYGRTKSYAYGDA</sequence>
<dbReference type="InterPro" id="IPR036873">
    <property type="entry name" value="Rhodanese-like_dom_sf"/>
</dbReference>
<keyword evidence="4 10" id="KW-0498">Mitosis</keyword>
<evidence type="ECO:0000256" key="8">
    <source>
        <dbReference type="ARBA" id="ARBA00051722"/>
    </source>
</evidence>
<comment type="similarity">
    <text evidence="1 10">Belongs to the MPI phosphatase family.</text>
</comment>
<dbReference type="PRINTS" id="PR00716">
    <property type="entry name" value="MPIPHPHTASE"/>
</dbReference>
<dbReference type="PANTHER" id="PTHR10828:SF17">
    <property type="entry name" value="PROTEIN-TYROSINE-PHOSPHATASE"/>
    <property type="match status" value="1"/>
</dbReference>
<protein>
    <recommendedName>
        <fullName evidence="9 10">M-phase inducer phosphatase</fullName>
        <ecNumber evidence="2 10">3.1.3.48</ecNumber>
    </recommendedName>
</protein>
<keyword evidence="5 10" id="KW-0378">Hydrolase</keyword>
<feature type="compositionally biased region" description="Basic residues" evidence="11">
    <location>
        <begin position="13"/>
        <end position="28"/>
    </location>
</feature>
<dbReference type="SUPFAM" id="SSF52821">
    <property type="entry name" value="Rhodanese/Cell cycle control phosphatase"/>
    <property type="match status" value="1"/>
</dbReference>
<evidence type="ECO:0000313" key="13">
    <source>
        <dbReference type="EMBL" id="THH04561.1"/>
    </source>
</evidence>
<gene>
    <name evidence="13" type="ORF">EW146_g10145</name>
</gene>
<evidence type="ECO:0000256" key="1">
    <source>
        <dbReference type="ARBA" id="ARBA00011065"/>
    </source>
</evidence>
<evidence type="ECO:0000256" key="7">
    <source>
        <dbReference type="ARBA" id="ARBA00023306"/>
    </source>
</evidence>
<keyword evidence="3 10" id="KW-0132">Cell division</keyword>
<dbReference type="GO" id="GO:0051301">
    <property type="term" value="P:cell division"/>
    <property type="evidence" value="ECO:0007669"/>
    <property type="project" value="UniProtKB-UniRule"/>
</dbReference>
<comment type="function">
    <text evidence="10">Tyrosine protein phosphatase which functions as a dosage-dependent inducer of mitotic progression.</text>
</comment>
<evidence type="ECO:0000256" key="10">
    <source>
        <dbReference type="RuleBase" id="RU368028"/>
    </source>
</evidence>
<comment type="catalytic activity">
    <reaction evidence="8 10">
        <text>O-phospho-L-tyrosyl-[protein] + H2O = L-tyrosyl-[protein] + phosphate</text>
        <dbReference type="Rhea" id="RHEA:10684"/>
        <dbReference type="Rhea" id="RHEA-COMP:10136"/>
        <dbReference type="Rhea" id="RHEA-COMP:20101"/>
        <dbReference type="ChEBI" id="CHEBI:15377"/>
        <dbReference type="ChEBI" id="CHEBI:43474"/>
        <dbReference type="ChEBI" id="CHEBI:46858"/>
        <dbReference type="ChEBI" id="CHEBI:61978"/>
        <dbReference type="EC" id="3.1.3.48"/>
    </reaction>
</comment>
<dbReference type="PROSITE" id="PS50206">
    <property type="entry name" value="RHODANESE_3"/>
    <property type="match status" value="1"/>
</dbReference>
<dbReference type="EC" id="3.1.3.48" evidence="2 10"/>
<proteinExistence type="inferred from homology"/>
<organism evidence="13 14">
    <name type="scientific">Bondarzewia mesenterica</name>
    <dbReference type="NCBI Taxonomy" id="1095465"/>
    <lineage>
        <taxon>Eukaryota</taxon>
        <taxon>Fungi</taxon>
        <taxon>Dikarya</taxon>
        <taxon>Basidiomycota</taxon>
        <taxon>Agaricomycotina</taxon>
        <taxon>Agaricomycetes</taxon>
        <taxon>Russulales</taxon>
        <taxon>Bondarzewiaceae</taxon>
        <taxon>Bondarzewia</taxon>
    </lineage>
</organism>
<dbReference type="GO" id="GO:0000086">
    <property type="term" value="P:G2/M transition of mitotic cell cycle"/>
    <property type="evidence" value="ECO:0007669"/>
    <property type="project" value="TreeGrafter"/>
</dbReference>
<comment type="caution">
    <text evidence="13">The sequence shown here is derived from an EMBL/GenBank/DDBJ whole genome shotgun (WGS) entry which is preliminary data.</text>
</comment>
<dbReference type="GO" id="GO:0004792">
    <property type="term" value="F:thiosulfate-cyanide sulfurtransferase activity"/>
    <property type="evidence" value="ECO:0007669"/>
    <property type="project" value="InterPro"/>
</dbReference>
<dbReference type="InterPro" id="IPR000751">
    <property type="entry name" value="MPI_Phosphatase"/>
</dbReference>
<keyword evidence="7 10" id="KW-0131">Cell cycle</keyword>
<dbReference type="FunFam" id="3.40.250.10:FF:000021">
    <property type="entry name" value="M-phase inducer phosphatase cdc-25.2"/>
    <property type="match status" value="1"/>
</dbReference>
<evidence type="ECO:0000256" key="6">
    <source>
        <dbReference type="ARBA" id="ARBA00022912"/>
    </source>
</evidence>
<feature type="region of interest" description="Disordered" evidence="11">
    <location>
        <begin position="242"/>
        <end position="310"/>
    </location>
</feature>
<evidence type="ECO:0000256" key="4">
    <source>
        <dbReference type="ARBA" id="ARBA00022776"/>
    </source>
</evidence>
<dbReference type="InterPro" id="IPR001763">
    <property type="entry name" value="Rhodanese-like_dom"/>
</dbReference>
<dbReference type="EMBL" id="SGPL01001140">
    <property type="protein sequence ID" value="THH04561.1"/>
    <property type="molecule type" value="Genomic_DNA"/>
</dbReference>
<dbReference type="PROSITE" id="PS00380">
    <property type="entry name" value="RHODANESE_1"/>
    <property type="match status" value="1"/>
</dbReference>
<dbReference type="Gene3D" id="3.40.250.10">
    <property type="entry name" value="Rhodanese-like domain"/>
    <property type="match status" value="1"/>
</dbReference>
<dbReference type="GO" id="GO:0004725">
    <property type="term" value="F:protein tyrosine phosphatase activity"/>
    <property type="evidence" value="ECO:0007669"/>
    <property type="project" value="UniProtKB-UniRule"/>
</dbReference>
<accession>A0A4S4L1C4</accession>
<reference evidence="13 14" key="1">
    <citation type="submission" date="2019-02" db="EMBL/GenBank/DDBJ databases">
        <title>Genome sequencing of the rare red list fungi Bondarzewia mesenterica.</title>
        <authorList>
            <person name="Buettner E."/>
            <person name="Kellner H."/>
        </authorList>
    </citation>
    <scope>NUCLEOTIDE SEQUENCE [LARGE SCALE GENOMIC DNA]</scope>
    <source>
        <strain evidence="13 14">DSM 108281</strain>
    </source>
</reference>
<dbReference type="Proteomes" id="UP000310158">
    <property type="component" value="Unassembled WGS sequence"/>
</dbReference>
<dbReference type="GO" id="GO:0005737">
    <property type="term" value="C:cytoplasm"/>
    <property type="evidence" value="ECO:0007669"/>
    <property type="project" value="TreeGrafter"/>
</dbReference>
<dbReference type="GO" id="GO:0110032">
    <property type="term" value="P:positive regulation of G2/MI transition of meiotic cell cycle"/>
    <property type="evidence" value="ECO:0007669"/>
    <property type="project" value="TreeGrafter"/>
</dbReference>
<keyword evidence="14" id="KW-1185">Reference proteome</keyword>
<dbReference type="Pfam" id="PF00581">
    <property type="entry name" value="Rhodanese"/>
    <property type="match status" value="1"/>
</dbReference>